<dbReference type="Proteomes" id="UP000025947">
    <property type="component" value="Unassembled WGS sequence"/>
</dbReference>
<name>A0A051TWV5_9MYCO</name>
<sequence length="248" mass="26932">MSATLDAIAEERRIVMELCSRMPDQLWAKESGCPGWSVQDLVSHMACSFWLAVDPSTLPSPGGMPAERAADLYVDSRRSMTPKEVVADYESVSARGLEVLAAIEGQDVDIPIGDVGTYPASVVPTTFVFEAFIHTRYDLFPPNGPLEGAPPPVDELRLAPTLDWIEAALPQQNVDLLNDLPAGVEICLDGLCARTLRLGGQPDTAARITSDSQAFVRWVTQRGAWEGLGVRAEGDPSALDIVRRLRVF</sequence>
<reference evidence="2 3" key="1">
    <citation type="submission" date="2014-04" db="EMBL/GenBank/DDBJ databases">
        <title>The Genome Sequence of Mycobacterium tuberculosis TKK-01-0051.</title>
        <authorList>
            <consortium name="The Broad Institute Genomics Platform"/>
            <consortium name="The Broad Institute Genome Sequencing Center for Infectious Disease"/>
            <person name="Earl A.M."/>
            <person name="Cohen K."/>
            <person name="Pym A."/>
            <person name="Bishai W."/>
            <person name="Maharaj K."/>
            <person name="Desjardins C."/>
            <person name="Abeel T."/>
            <person name="Young S."/>
            <person name="Zeng Q."/>
            <person name="Gargeya S."/>
            <person name="Abouelleil A."/>
            <person name="Alvarado L."/>
            <person name="Chapman S.B."/>
            <person name="Gainer-Dewar J."/>
            <person name="Goldberg J."/>
            <person name="Griggs A."/>
            <person name="Gujja S."/>
            <person name="Hansen M."/>
            <person name="Howarth C."/>
            <person name="Imamovic A."/>
            <person name="Larimer J."/>
            <person name="Murphy C."/>
            <person name="Naylor J."/>
            <person name="Pearson M."/>
            <person name="Poon T.W."/>
            <person name="Priest M."/>
            <person name="Roberts A."/>
            <person name="Saif S."/>
            <person name="Shea T."/>
            <person name="Sykes S."/>
            <person name="Wortman J."/>
            <person name="Nusbaum C."/>
            <person name="Birren B."/>
        </authorList>
    </citation>
    <scope>NUCLEOTIDE SEQUENCE [LARGE SCALE GENOMIC DNA]</scope>
    <source>
        <strain evidence="2 3">TKK-01-0051</strain>
    </source>
</reference>
<dbReference type="Gene3D" id="1.20.120.450">
    <property type="entry name" value="dinb family like domain"/>
    <property type="match status" value="1"/>
</dbReference>
<dbReference type="EMBL" id="JLXW01000010">
    <property type="protein sequence ID" value="KBZ60851.1"/>
    <property type="molecule type" value="Genomic_DNA"/>
</dbReference>
<proteinExistence type="predicted"/>
<evidence type="ECO:0000259" key="1">
    <source>
        <dbReference type="Pfam" id="PF11716"/>
    </source>
</evidence>
<organism evidence="2 3">
    <name type="scientific">Mycobacterium [tuberculosis] TKK-01-0051</name>
    <dbReference type="NCBI Taxonomy" id="1324261"/>
    <lineage>
        <taxon>Bacteria</taxon>
        <taxon>Bacillati</taxon>
        <taxon>Actinomycetota</taxon>
        <taxon>Actinomycetes</taxon>
        <taxon>Mycobacteriales</taxon>
        <taxon>Mycobacteriaceae</taxon>
        <taxon>Mycobacterium</taxon>
        <taxon>Mycobacterium avium complex (MAC)</taxon>
    </lineage>
</organism>
<dbReference type="SUPFAM" id="SSF109854">
    <property type="entry name" value="DinB/YfiT-like putative metalloenzymes"/>
    <property type="match status" value="1"/>
</dbReference>
<protein>
    <recommendedName>
        <fullName evidence="1">Mycothiol-dependent maleylpyruvate isomerase metal-binding domain-containing protein</fullName>
    </recommendedName>
</protein>
<evidence type="ECO:0000313" key="2">
    <source>
        <dbReference type="EMBL" id="KBZ60851.1"/>
    </source>
</evidence>
<gene>
    <name evidence="2" type="ORF">K875_03802</name>
</gene>
<dbReference type="PATRIC" id="fig|1324261.3.peg.3844"/>
<dbReference type="InterPro" id="IPR017517">
    <property type="entry name" value="Maleyloyr_isom"/>
</dbReference>
<accession>A0A051TWV5</accession>
<dbReference type="InterPro" id="IPR024344">
    <property type="entry name" value="MDMPI_metal-binding"/>
</dbReference>
<dbReference type="GO" id="GO:0046872">
    <property type="term" value="F:metal ion binding"/>
    <property type="evidence" value="ECO:0007669"/>
    <property type="project" value="InterPro"/>
</dbReference>
<evidence type="ECO:0000313" key="3">
    <source>
        <dbReference type="Proteomes" id="UP000025947"/>
    </source>
</evidence>
<comment type="caution">
    <text evidence="2">The sequence shown here is derived from an EMBL/GenBank/DDBJ whole genome shotgun (WGS) entry which is preliminary data.</text>
</comment>
<dbReference type="AlphaFoldDB" id="A0A051TWV5"/>
<dbReference type="HOGENOM" id="CLU_1048732_0_0_11"/>
<feature type="domain" description="Mycothiol-dependent maleylpyruvate isomerase metal-binding" evidence="1">
    <location>
        <begin position="9"/>
        <end position="135"/>
    </location>
</feature>
<dbReference type="Pfam" id="PF11716">
    <property type="entry name" value="MDMPI_N"/>
    <property type="match status" value="1"/>
</dbReference>
<keyword evidence="3" id="KW-1185">Reference proteome</keyword>
<dbReference type="NCBIfam" id="TIGR03083">
    <property type="entry name" value="maleylpyruvate isomerase family mycothiol-dependent enzyme"/>
    <property type="match status" value="1"/>
</dbReference>
<dbReference type="InterPro" id="IPR034660">
    <property type="entry name" value="DinB/YfiT-like"/>
</dbReference>
<dbReference type="RefSeq" id="WP_100882201.1">
    <property type="nucleotide sequence ID" value="NZ_KK328284.1"/>
</dbReference>